<dbReference type="AlphaFoldDB" id="A0A0G0JH98"/>
<dbReference type="EMBL" id="LBTJ01000079">
    <property type="protein sequence ID" value="KKQ36129.1"/>
    <property type="molecule type" value="Genomic_DNA"/>
</dbReference>
<organism evidence="1 2">
    <name type="scientific">Candidatus Roizmanbacteria bacterium GW2011_GWA2_37_7</name>
    <dbReference type="NCBI Taxonomy" id="1618481"/>
    <lineage>
        <taxon>Bacteria</taxon>
        <taxon>Candidatus Roizmaniibacteriota</taxon>
    </lineage>
</organism>
<gene>
    <name evidence="1" type="ORF">US54_C0079G0005</name>
</gene>
<name>A0A0G0JH98_9BACT</name>
<accession>A0A0G0JH98</accession>
<evidence type="ECO:0000313" key="2">
    <source>
        <dbReference type="Proteomes" id="UP000034471"/>
    </source>
</evidence>
<dbReference type="Proteomes" id="UP000034471">
    <property type="component" value="Unassembled WGS sequence"/>
</dbReference>
<comment type="caution">
    <text evidence="1">The sequence shown here is derived from an EMBL/GenBank/DDBJ whole genome shotgun (WGS) entry which is preliminary data.</text>
</comment>
<protein>
    <submittedName>
        <fullName evidence="1">Uncharacterized protein</fullName>
    </submittedName>
</protein>
<sequence length="59" mass="7246">MKKIKKHQVKRWEISIIELKNNSGRRFKVTRRLPEISVSETKMFNSKKKAKKQFEEWLK</sequence>
<proteinExistence type="predicted"/>
<evidence type="ECO:0000313" key="1">
    <source>
        <dbReference type="EMBL" id="KKQ36129.1"/>
    </source>
</evidence>
<dbReference type="STRING" id="1618481.US54_C0079G0005"/>
<reference evidence="1 2" key="1">
    <citation type="journal article" date="2015" name="Nature">
        <title>rRNA introns, odd ribosomes, and small enigmatic genomes across a large radiation of phyla.</title>
        <authorList>
            <person name="Brown C.T."/>
            <person name="Hug L.A."/>
            <person name="Thomas B.C."/>
            <person name="Sharon I."/>
            <person name="Castelle C.J."/>
            <person name="Singh A."/>
            <person name="Wilkins M.J."/>
            <person name="Williams K.H."/>
            <person name="Banfield J.F."/>
        </authorList>
    </citation>
    <scope>NUCLEOTIDE SEQUENCE [LARGE SCALE GENOMIC DNA]</scope>
</reference>